<comment type="cofactor">
    <cofactor evidence="1">
        <name>[3Fe-4S] cluster</name>
        <dbReference type="ChEBI" id="CHEBI:21137"/>
    </cofactor>
</comment>
<keyword evidence="6" id="KW-0411">Iron-sulfur</keyword>
<evidence type="ECO:0000256" key="6">
    <source>
        <dbReference type="ARBA" id="ARBA00023014"/>
    </source>
</evidence>
<sequence length="64" mass="6721">MKVTVDAALCNGHGECVIEAPEVFTLPDDSETVELLVAEPDEALREKVTRAAALCPVAALIVEG</sequence>
<dbReference type="GO" id="GO:0046872">
    <property type="term" value="F:metal ion binding"/>
    <property type="evidence" value="ECO:0007669"/>
    <property type="project" value="UniProtKB-KW"/>
</dbReference>
<dbReference type="PANTHER" id="PTHR36923">
    <property type="entry name" value="FERREDOXIN"/>
    <property type="match status" value="1"/>
</dbReference>
<dbReference type="Gene3D" id="3.30.70.20">
    <property type="match status" value="1"/>
</dbReference>
<evidence type="ECO:0000256" key="3">
    <source>
        <dbReference type="ARBA" id="ARBA00022723"/>
    </source>
</evidence>
<dbReference type="OrthoDB" id="3215002at2"/>
<name>A0A6N7Z5J4_9PSEU</name>
<evidence type="ECO:0000313" key="8">
    <source>
        <dbReference type="EMBL" id="MTD54756.1"/>
    </source>
</evidence>
<dbReference type="GO" id="GO:0051538">
    <property type="term" value="F:3 iron, 4 sulfur cluster binding"/>
    <property type="evidence" value="ECO:0007669"/>
    <property type="project" value="UniProtKB-KW"/>
</dbReference>
<keyword evidence="7" id="KW-0003">3Fe-4S</keyword>
<protein>
    <submittedName>
        <fullName evidence="8">Ferredoxin</fullName>
    </submittedName>
</protein>
<gene>
    <name evidence="8" type="ORF">GKO32_12305</name>
</gene>
<accession>A0A6N7Z5J4</accession>
<dbReference type="SUPFAM" id="SSF54862">
    <property type="entry name" value="4Fe-4S ferredoxins"/>
    <property type="match status" value="1"/>
</dbReference>
<dbReference type="EMBL" id="WMBA01000015">
    <property type="protein sequence ID" value="MTD54756.1"/>
    <property type="molecule type" value="Genomic_DNA"/>
</dbReference>
<comment type="caution">
    <text evidence="8">The sequence shown here is derived from an EMBL/GenBank/DDBJ whole genome shotgun (WGS) entry which is preliminary data.</text>
</comment>
<keyword evidence="3" id="KW-0479">Metal-binding</keyword>
<dbReference type="RefSeq" id="WP_154756978.1">
    <property type="nucleotide sequence ID" value="NZ_WMBA01000015.1"/>
</dbReference>
<proteinExistence type="predicted"/>
<evidence type="ECO:0000256" key="1">
    <source>
        <dbReference type="ARBA" id="ARBA00001927"/>
    </source>
</evidence>
<keyword evidence="5" id="KW-0408">Iron</keyword>
<dbReference type="PANTHER" id="PTHR36923:SF3">
    <property type="entry name" value="FERREDOXIN"/>
    <property type="match status" value="1"/>
</dbReference>
<keyword evidence="9" id="KW-1185">Reference proteome</keyword>
<dbReference type="Pfam" id="PF13459">
    <property type="entry name" value="Fer4_15"/>
    <property type="match status" value="1"/>
</dbReference>
<organism evidence="8 9">
    <name type="scientific">Amycolatopsis pithecellobii</name>
    <dbReference type="NCBI Taxonomy" id="664692"/>
    <lineage>
        <taxon>Bacteria</taxon>
        <taxon>Bacillati</taxon>
        <taxon>Actinomycetota</taxon>
        <taxon>Actinomycetes</taxon>
        <taxon>Pseudonocardiales</taxon>
        <taxon>Pseudonocardiaceae</taxon>
        <taxon>Amycolatopsis</taxon>
    </lineage>
</organism>
<reference evidence="8 9" key="1">
    <citation type="submission" date="2019-11" db="EMBL/GenBank/DDBJ databases">
        <title>Draft genome of Amycolatopsis RM579.</title>
        <authorList>
            <person name="Duangmal K."/>
            <person name="Mingma R."/>
        </authorList>
    </citation>
    <scope>NUCLEOTIDE SEQUENCE [LARGE SCALE GENOMIC DNA]</scope>
    <source>
        <strain evidence="8 9">RM579</strain>
    </source>
</reference>
<evidence type="ECO:0000313" key="9">
    <source>
        <dbReference type="Proteomes" id="UP000440096"/>
    </source>
</evidence>
<evidence type="ECO:0000256" key="4">
    <source>
        <dbReference type="ARBA" id="ARBA00022982"/>
    </source>
</evidence>
<dbReference type="Proteomes" id="UP000440096">
    <property type="component" value="Unassembled WGS sequence"/>
</dbReference>
<keyword evidence="2" id="KW-0813">Transport</keyword>
<evidence type="ECO:0000256" key="2">
    <source>
        <dbReference type="ARBA" id="ARBA00022448"/>
    </source>
</evidence>
<evidence type="ECO:0000256" key="7">
    <source>
        <dbReference type="ARBA" id="ARBA00023291"/>
    </source>
</evidence>
<evidence type="ECO:0000256" key="5">
    <source>
        <dbReference type="ARBA" id="ARBA00023004"/>
    </source>
</evidence>
<keyword evidence="4" id="KW-0249">Electron transport</keyword>
<dbReference type="AlphaFoldDB" id="A0A6N7Z5J4"/>
<dbReference type="InterPro" id="IPR051269">
    <property type="entry name" value="Fe-S_cluster_ET"/>
</dbReference>